<keyword evidence="1" id="KW-0812">Transmembrane</keyword>
<accession>A0A9D4V854</accession>
<proteinExistence type="predicted"/>
<comment type="caution">
    <text evidence="2">The sequence shown here is derived from an EMBL/GenBank/DDBJ whole genome shotgun (WGS) entry which is preliminary data.</text>
</comment>
<organism evidence="2 3">
    <name type="scientific">Adiantum capillus-veneris</name>
    <name type="common">Maidenhair fern</name>
    <dbReference type="NCBI Taxonomy" id="13818"/>
    <lineage>
        <taxon>Eukaryota</taxon>
        <taxon>Viridiplantae</taxon>
        <taxon>Streptophyta</taxon>
        <taxon>Embryophyta</taxon>
        <taxon>Tracheophyta</taxon>
        <taxon>Polypodiopsida</taxon>
        <taxon>Polypodiidae</taxon>
        <taxon>Polypodiales</taxon>
        <taxon>Pteridineae</taxon>
        <taxon>Pteridaceae</taxon>
        <taxon>Vittarioideae</taxon>
        <taxon>Adiantum</taxon>
    </lineage>
</organism>
<reference evidence="2" key="1">
    <citation type="submission" date="2021-01" db="EMBL/GenBank/DDBJ databases">
        <title>Adiantum capillus-veneris genome.</title>
        <authorList>
            <person name="Fang Y."/>
            <person name="Liao Q."/>
        </authorList>
    </citation>
    <scope>NUCLEOTIDE SEQUENCE</scope>
    <source>
        <strain evidence="2">H3</strain>
        <tissue evidence="2">Leaf</tissue>
    </source>
</reference>
<protein>
    <submittedName>
        <fullName evidence="2">Uncharacterized protein</fullName>
    </submittedName>
</protein>
<dbReference type="AlphaFoldDB" id="A0A9D4V854"/>
<evidence type="ECO:0000256" key="1">
    <source>
        <dbReference type="SAM" id="Phobius"/>
    </source>
</evidence>
<name>A0A9D4V854_ADICA</name>
<feature type="transmembrane region" description="Helical" evidence="1">
    <location>
        <begin position="38"/>
        <end position="60"/>
    </location>
</feature>
<dbReference type="Proteomes" id="UP000886520">
    <property type="component" value="Chromosome 4"/>
</dbReference>
<dbReference type="EMBL" id="JABFUD020000004">
    <property type="protein sequence ID" value="KAI5081287.1"/>
    <property type="molecule type" value="Genomic_DNA"/>
</dbReference>
<evidence type="ECO:0000313" key="2">
    <source>
        <dbReference type="EMBL" id="KAI5081287.1"/>
    </source>
</evidence>
<dbReference type="OrthoDB" id="2010010at2759"/>
<keyword evidence="1" id="KW-0472">Membrane</keyword>
<sequence length="193" mass="19657">MRSTLSCSCCGHEAEDPLSSFASLMASGTALNASEKDTLAAAVTASVAIIATMAIVANLASSIQKPLGHSQPINGQNPAPAATLYSCNEAPCVLSALQEPKTATSVIPSSIQGRQYTCQLAPKLASQEAHYFCGNPSHAHIKPPLGVCTLSTHHKPDATQPANPALIAPNFAVGRAMCASSEGCPSAHTAAHG</sequence>
<evidence type="ECO:0000313" key="3">
    <source>
        <dbReference type="Proteomes" id="UP000886520"/>
    </source>
</evidence>
<keyword evidence="3" id="KW-1185">Reference proteome</keyword>
<keyword evidence="1" id="KW-1133">Transmembrane helix</keyword>
<gene>
    <name evidence="2" type="ORF">GOP47_0004470</name>
</gene>